<dbReference type="Pfam" id="PF04577">
    <property type="entry name" value="Glyco_transf_61"/>
    <property type="match status" value="1"/>
</dbReference>
<evidence type="ECO:0000256" key="2">
    <source>
        <dbReference type="ARBA" id="ARBA00004881"/>
    </source>
</evidence>
<dbReference type="InterPro" id="IPR049625">
    <property type="entry name" value="Glyco_transf_61_cat"/>
</dbReference>
<keyword evidence="8" id="KW-0812">Transmembrane</keyword>
<evidence type="ECO:0000256" key="7">
    <source>
        <dbReference type="SAM" id="MobiDB-lite"/>
    </source>
</evidence>
<evidence type="ECO:0000256" key="5">
    <source>
        <dbReference type="ARBA" id="ARBA00023034"/>
    </source>
</evidence>
<keyword evidence="8" id="KW-1133">Transmembrane helix</keyword>
<feature type="transmembrane region" description="Helical" evidence="8">
    <location>
        <begin position="35"/>
        <end position="57"/>
    </location>
</feature>
<evidence type="ECO:0000256" key="3">
    <source>
        <dbReference type="ARBA" id="ARBA00022676"/>
    </source>
</evidence>
<feature type="region of interest" description="Disordered" evidence="7">
    <location>
        <begin position="112"/>
        <end position="176"/>
    </location>
</feature>
<reference evidence="10" key="1">
    <citation type="journal article" date="2005" name="PLoS Biol.">
        <title>The genomes of Oryza sativa: a history of duplications.</title>
        <authorList>
            <person name="Yu J."/>
            <person name="Wang J."/>
            <person name="Lin W."/>
            <person name="Li S."/>
            <person name="Li H."/>
            <person name="Zhou J."/>
            <person name="Ni P."/>
            <person name="Dong W."/>
            <person name="Hu S."/>
            <person name="Zeng C."/>
            <person name="Zhang J."/>
            <person name="Zhang Y."/>
            <person name="Li R."/>
            <person name="Xu Z."/>
            <person name="Li S."/>
            <person name="Li X."/>
            <person name="Zheng H."/>
            <person name="Cong L."/>
            <person name="Lin L."/>
            <person name="Yin J."/>
            <person name="Geng J."/>
            <person name="Li G."/>
            <person name="Shi J."/>
            <person name="Liu J."/>
            <person name="Lv H."/>
            <person name="Li J."/>
            <person name="Wang J."/>
            <person name="Deng Y."/>
            <person name="Ran L."/>
            <person name="Shi X."/>
            <person name="Wang X."/>
            <person name="Wu Q."/>
            <person name="Li C."/>
            <person name="Ren X."/>
            <person name="Wang J."/>
            <person name="Wang X."/>
            <person name="Li D."/>
            <person name="Liu D."/>
            <person name="Zhang X."/>
            <person name="Ji Z."/>
            <person name="Zhao W."/>
            <person name="Sun Y."/>
            <person name="Zhang Z."/>
            <person name="Bao J."/>
            <person name="Han Y."/>
            <person name="Dong L."/>
            <person name="Ji J."/>
            <person name="Chen P."/>
            <person name="Wu S."/>
            <person name="Liu J."/>
            <person name="Xiao Y."/>
            <person name="Bu D."/>
            <person name="Tan J."/>
            <person name="Yang L."/>
            <person name="Ye C."/>
            <person name="Zhang J."/>
            <person name="Xu J."/>
            <person name="Zhou Y."/>
            <person name="Yu Y."/>
            <person name="Zhang B."/>
            <person name="Zhuang S."/>
            <person name="Wei H."/>
            <person name="Liu B."/>
            <person name="Lei M."/>
            <person name="Yu H."/>
            <person name="Li Y."/>
            <person name="Xu H."/>
            <person name="Wei S."/>
            <person name="He X."/>
            <person name="Fang L."/>
            <person name="Zhang Z."/>
            <person name="Zhang Y."/>
            <person name="Huang X."/>
            <person name="Su Z."/>
            <person name="Tong W."/>
            <person name="Li J."/>
            <person name="Tong Z."/>
            <person name="Li S."/>
            <person name="Ye J."/>
            <person name="Wang L."/>
            <person name="Fang L."/>
            <person name="Lei T."/>
            <person name="Chen C."/>
            <person name="Chen H."/>
            <person name="Xu Z."/>
            <person name="Li H."/>
            <person name="Huang H."/>
            <person name="Zhang F."/>
            <person name="Xu H."/>
            <person name="Li N."/>
            <person name="Zhao C."/>
            <person name="Li S."/>
            <person name="Dong L."/>
            <person name="Huang Y."/>
            <person name="Li L."/>
            <person name="Xi Y."/>
            <person name="Qi Q."/>
            <person name="Li W."/>
            <person name="Zhang B."/>
            <person name="Hu W."/>
            <person name="Zhang Y."/>
            <person name="Tian X."/>
            <person name="Jiao Y."/>
            <person name="Liang X."/>
            <person name="Jin J."/>
            <person name="Gao L."/>
            <person name="Zheng W."/>
            <person name="Hao B."/>
            <person name="Liu S."/>
            <person name="Wang W."/>
            <person name="Yuan L."/>
            <person name="Cao M."/>
            <person name="McDermott J."/>
            <person name="Samudrala R."/>
            <person name="Wang J."/>
            <person name="Wong G.K."/>
            <person name="Yang H."/>
        </authorList>
    </citation>
    <scope>NUCLEOTIDE SEQUENCE [LARGE SCALE GENOMIC DNA]</scope>
</reference>
<sequence length="514" mass="56440">MKAAARERKPRHSNGRAAAAAAKNLSKVEPGRHLAVVRLFPACLLALLICLCVVKFFSSLSSQSQRIGTRSRMVSSWEGSASTNVPRIPVAPLIMGRVDEDISTRSPELGSVFKNENFKNGTDSENKSRSERQVAISTENDPPPGKEESLTKSPQTAVSESEVPKPKSKISCDDKSKDEGFPYARPIVCHLSGDVRVSPATSSVTLTMPLQQGEAAARRIRPYARRDDFLLPLVREVAITSAASEGDAPSCNVSHGVPAVIFSIGGYTGNFFHDMADVLVPLYLTTFHFKGKVQLFVANYKQCIRRGTPRGTPMVDFTRFLRHAYGLRRDKPMVLGETSGKKPRMLIISRRRTRKLLNLRQVAAMARELGFEVVVSEAGVGGGSGGVKRFASAVNSCDVLVGVHGAGLTNQAFLPRGGVVVQIVPWGRMEWMATNFYGAPAAAMELRYVEYHVAAEESSLARRYPREHAVFRDPMAIHGQGWKALADIVMTQDVKLNLRRFRPTLLRVLDLLQD</sequence>
<feature type="region of interest" description="Disordered" evidence="7">
    <location>
        <begin position="1"/>
        <end position="22"/>
    </location>
</feature>
<protein>
    <recommendedName>
        <fullName evidence="9">Glycosyltransferase 61 catalytic domain-containing protein</fullName>
    </recommendedName>
</protein>
<evidence type="ECO:0000259" key="9">
    <source>
        <dbReference type="Pfam" id="PF04577"/>
    </source>
</evidence>
<comment type="pathway">
    <text evidence="2">Glycan metabolism.</text>
</comment>
<keyword evidence="4" id="KW-0808">Transferase</keyword>
<evidence type="ECO:0000256" key="1">
    <source>
        <dbReference type="ARBA" id="ARBA00004323"/>
    </source>
</evidence>
<accession>B9EZ86</accession>
<feature type="compositionally biased region" description="Basic and acidic residues" evidence="7">
    <location>
        <begin position="122"/>
        <end position="132"/>
    </location>
</feature>
<proteinExistence type="predicted"/>
<evidence type="ECO:0000256" key="4">
    <source>
        <dbReference type="ARBA" id="ARBA00022679"/>
    </source>
</evidence>
<feature type="compositionally biased region" description="Basic and acidic residues" evidence="7">
    <location>
        <begin position="162"/>
        <end position="176"/>
    </location>
</feature>
<dbReference type="PANTHER" id="PTHR20961:SF145">
    <property type="entry name" value="OS01G0118600 PROTEIN"/>
    <property type="match status" value="1"/>
</dbReference>
<organism evidence="10">
    <name type="scientific">Oryza sativa subsp. japonica</name>
    <name type="common">Rice</name>
    <dbReference type="NCBI Taxonomy" id="39947"/>
    <lineage>
        <taxon>Eukaryota</taxon>
        <taxon>Viridiplantae</taxon>
        <taxon>Streptophyta</taxon>
        <taxon>Embryophyta</taxon>
        <taxon>Tracheophyta</taxon>
        <taxon>Spermatophyta</taxon>
        <taxon>Magnoliopsida</taxon>
        <taxon>Liliopsida</taxon>
        <taxon>Poales</taxon>
        <taxon>Poaceae</taxon>
        <taxon>BOP clade</taxon>
        <taxon>Oryzoideae</taxon>
        <taxon>Oryzeae</taxon>
        <taxon>Oryzinae</taxon>
        <taxon>Oryza</taxon>
        <taxon>Oryza sativa</taxon>
    </lineage>
</organism>
<keyword evidence="8" id="KW-0472">Membrane</keyword>
<dbReference type="PANTHER" id="PTHR20961">
    <property type="entry name" value="GLYCOSYLTRANSFERASE"/>
    <property type="match status" value="1"/>
</dbReference>
<comment type="subcellular location">
    <subcellularLocation>
        <location evidence="1">Golgi apparatus membrane</location>
        <topology evidence="1">Single-pass type II membrane protein</topology>
    </subcellularLocation>
</comment>
<keyword evidence="3" id="KW-0328">Glycosyltransferase</keyword>
<evidence type="ECO:0000256" key="8">
    <source>
        <dbReference type="SAM" id="Phobius"/>
    </source>
</evidence>
<dbReference type="Proteomes" id="UP000007752">
    <property type="component" value="Chromosome 1"/>
</dbReference>
<reference evidence="10" key="2">
    <citation type="submission" date="2008-12" db="EMBL/GenBank/DDBJ databases">
        <title>Improved gene annotation of the rice (Oryza sativa) genomes.</title>
        <authorList>
            <person name="Wang J."/>
            <person name="Li R."/>
            <person name="Fan W."/>
            <person name="Huang Q."/>
            <person name="Zhang J."/>
            <person name="Zhou Y."/>
            <person name="Hu Y."/>
            <person name="Zi S."/>
            <person name="Li J."/>
            <person name="Ni P."/>
            <person name="Zheng H."/>
            <person name="Zhang Y."/>
            <person name="Zhao M."/>
            <person name="Hao Q."/>
            <person name="McDermott J."/>
            <person name="Samudrala R."/>
            <person name="Kristiansen K."/>
            <person name="Wong G.K.-S."/>
        </authorList>
    </citation>
    <scope>NUCLEOTIDE SEQUENCE</scope>
</reference>
<keyword evidence="5" id="KW-0333">Golgi apparatus</keyword>
<feature type="domain" description="Glycosyltransferase 61 catalytic" evidence="9">
    <location>
        <begin position="271"/>
        <end position="421"/>
    </location>
</feature>
<dbReference type="EMBL" id="CM000138">
    <property type="protein sequence ID" value="EEE53773.1"/>
    <property type="molecule type" value="Genomic_DNA"/>
</dbReference>
<dbReference type="GO" id="GO:0000139">
    <property type="term" value="C:Golgi membrane"/>
    <property type="evidence" value="ECO:0007669"/>
    <property type="project" value="UniProtKB-SubCell"/>
</dbReference>
<name>B9EZ86_ORYSJ</name>
<evidence type="ECO:0000256" key="6">
    <source>
        <dbReference type="ARBA" id="ARBA00023180"/>
    </source>
</evidence>
<dbReference type="AlphaFoldDB" id="B9EZ86"/>
<evidence type="ECO:0000313" key="10">
    <source>
        <dbReference type="EMBL" id="EEE53773.1"/>
    </source>
</evidence>
<keyword evidence="6" id="KW-0325">Glycoprotein</keyword>
<dbReference type="InterPro" id="IPR007657">
    <property type="entry name" value="Glycosyltransferase_61"/>
</dbReference>
<gene>
    <name evidence="10" type="ORF">OsJ_00163</name>
</gene>
<dbReference type="GO" id="GO:0016763">
    <property type="term" value="F:pentosyltransferase activity"/>
    <property type="evidence" value="ECO:0007669"/>
    <property type="project" value="UniProtKB-ARBA"/>
</dbReference>